<dbReference type="AlphaFoldDB" id="A0A859FAX1"/>
<dbReference type="InterPro" id="IPR002314">
    <property type="entry name" value="aa-tRNA-synt_IIb"/>
</dbReference>
<evidence type="ECO:0000256" key="8">
    <source>
        <dbReference type="ARBA" id="ARBA00022840"/>
    </source>
</evidence>
<dbReference type="CDD" id="cd01667">
    <property type="entry name" value="TGS_ThrRS"/>
    <property type="match status" value="1"/>
</dbReference>
<dbReference type="InterPro" id="IPR012947">
    <property type="entry name" value="tRNA_SAD"/>
</dbReference>
<comment type="caution">
    <text evidence="13">Lacks conserved residue(s) required for the propagation of feature annotation.</text>
</comment>
<evidence type="ECO:0000256" key="12">
    <source>
        <dbReference type="ARBA" id="ARBA00049515"/>
    </source>
</evidence>
<dbReference type="GO" id="GO:0000049">
    <property type="term" value="F:tRNA binding"/>
    <property type="evidence" value="ECO:0007669"/>
    <property type="project" value="UniProtKB-KW"/>
</dbReference>
<dbReference type="InterPro" id="IPR002320">
    <property type="entry name" value="Thr-tRNA-ligase_IIa"/>
</dbReference>
<feature type="domain" description="Aminoacyl-transfer RNA synthetases class-II family profile" evidence="14">
    <location>
        <begin position="268"/>
        <end position="528"/>
    </location>
</feature>
<evidence type="ECO:0000259" key="14">
    <source>
        <dbReference type="PROSITE" id="PS50862"/>
    </source>
</evidence>
<dbReference type="PROSITE" id="PS50862">
    <property type="entry name" value="AA_TRNA_LIGASE_II"/>
    <property type="match status" value="1"/>
</dbReference>
<dbReference type="InterPro" id="IPR012675">
    <property type="entry name" value="Beta-grasp_dom_sf"/>
</dbReference>
<evidence type="ECO:0000256" key="9">
    <source>
        <dbReference type="ARBA" id="ARBA00022884"/>
    </source>
</evidence>
<dbReference type="GO" id="GO:0005737">
    <property type="term" value="C:cytoplasm"/>
    <property type="evidence" value="ECO:0007669"/>
    <property type="project" value="UniProtKB-SubCell"/>
</dbReference>
<feature type="domain" description="TGS" evidence="15">
    <location>
        <begin position="1"/>
        <end position="61"/>
    </location>
</feature>
<dbReference type="FunFam" id="3.30.930.10:FF:000002">
    <property type="entry name" value="Threonine--tRNA ligase"/>
    <property type="match status" value="1"/>
</dbReference>
<evidence type="ECO:0000313" key="16">
    <source>
        <dbReference type="EMBL" id="QKS69928.1"/>
    </source>
</evidence>
<dbReference type="Pfam" id="PF02824">
    <property type="entry name" value="TGS"/>
    <property type="match status" value="1"/>
</dbReference>
<feature type="binding site" evidence="13">
    <location>
        <position position="505"/>
    </location>
    <ligand>
        <name>Zn(2+)</name>
        <dbReference type="ChEBI" id="CHEBI:29105"/>
        <note>catalytic</note>
    </ligand>
</feature>
<dbReference type="SUPFAM" id="SSF52954">
    <property type="entry name" value="Class II aaRS ABD-related"/>
    <property type="match status" value="1"/>
</dbReference>
<dbReference type="InterPro" id="IPR033728">
    <property type="entry name" value="ThrRS_core"/>
</dbReference>
<evidence type="ECO:0000256" key="2">
    <source>
        <dbReference type="ARBA" id="ARBA00022490"/>
    </source>
</evidence>
<dbReference type="Pfam" id="PF07973">
    <property type="entry name" value="tRNA_SAD"/>
    <property type="match status" value="1"/>
</dbReference>
<dbReference type="InterPro" id="IPR012676">
    <property type="entry name" value="TGS-like"/>
</dbReference>
<keyword evidence="4 13" id="KW-0436">Ligase</keyword>
<keyword evidence="6 13" id="KW-0547">Nucleotide-binding</keyword>
<dbReference type="PROSITE" id="PS51880">
    <property type="entry name" value="TGS"/>
    <property type="match status" value="1"/>
</dbReference>
<comment type="cofactor">
    <cofactor evidence="13">
        <name>Zn(2+)</name>
        <dbReference type="ChEBI" id="CHEBI:29105"/>
    </cofactor>
    <text evidence="13">Binds 1 zinc ion per subunit.</text>
</comment>
<dbReference type="NCBIfam" id="TIGR00418">
    <property type="entry name" value="thrS"/>
    <property type="match status" value="1"/>
</dbReference>
<dbReference type="GO" id="GO:0004829">
    <property type="term" value="F:threonine-tRNA ligase activity"/>
    <property type="evidence" value="ECO:0007669"/>
    <property type="project" value="UniProtKB-UniRule"/>
</dbReference>
<protein>
    <recommendedName>
        <fullName evidence="13">Threonine--tRNA ligase</fullName>
        <ecNumber evidence="13">6.1.1.3</ecNumber>
    </recommendedName>
    <alternativeName>
        <fullName evidence="13">Threonyl-tRNA synthetase</fullName>
        <shortName evidence="13">ThrRS</shortName>
    </alternativeName>
</protein>
<dbReference type="Pfam" id="PF03129">
    <property type="entry name" value="HGTP_anticodon"/>
    <property type="match status" value="1"/>
</dbReference>
<keyword evidence="2 13" id="KW-0963">Cytoplasm</keyword>
<dbReference type="GO" id="GO:0006435">
    <property type="term" value="P:threonyl-tRNA aminoacylation"/>
    <property type="evidence" value="ECO:0007669"/>
    <property type="project" value="UniProtKB-UniRule"/>
</dbReference>
<dbReference type="PANTHER" id="PTHR11451">
    <property type="entry name" value="THREONINE-TRNA LIGASE"/>
    <property type="match status" value="1"/>
</dbReference>
<evidence type="ECO:0000256" key="6">
    <source>
        <dbReference type="ARBA" id="ARBA00022741"/>
    </source>
</evidence>
<organism evidence="16 17">
    <name type="scientific">Paenalkalicoccus suaedae</name>
    <dbReference type="NCBI Taxonomy" id="2592382"/>
    <lineage>
        <taxon>Bacteria</taxon>
        <taxon>Bacillati</taxon>
        <taxon>Bacillota</taxon>
        <taxon>Bacilli</taxon>
        <taxon>Bacillales</taxon>
        <taxon>Bacillaceae</taxon>
        <taxon>Paenalkalicoccus</taxon>
    </lineage>
</organism>
<dbReference type="InterPro" id="IPR045864">
    <property type="entry name" value="aa-tRNA-synth_II/BPL/LPL"/>
</dbReference>
<dbReference type="FunFam" id="3.30.980.10:FF:000005">
    <property type="entry name" value="Threonyl-tRNA synthetase, mitochondrial"/>
    <property type="match status" value="1"/>
</dbReference>
<feature type="binding site" evidence="13">
    <location>
        <position position="329"/>
    </location>
    <ligand>
        <name>Zn(2+)</name>
        <dbReference type="ChEBI" id="CHEBI:29105"/>
        <note>catalytic</note>
    </ligand>
</feature>
<evidence type="ECO:0000256" key="11">
    <source>
        <dbReference type="ARBA" id="ARBA00023146"/>
    </source>
</evidence>
<comment type="subunit">
    <text evidence="13">Homodimer.</text>
</comment>
<evidence type="ECO:0000256" key="13">
    <source>
        <dbReference type="HAMAP-Rule" id="MF_00184"/>
    </source>
</evidence>
<dbReference type="SUPFAM" id="SSF81271">
    <property type="entry name" value="TGS-like"/>
    <property type="match status" value="1"/>
</dbReference>
<dbReference type="RefSeq" id="WP_176007972.1">
    <property type="nucleotide sequence ID" value="NZ_CP041372.2"/>
</dbReference>
<dbReference type="KEGG" id="psua:FLK61_24415"/>
<evidence type="ECO:0000313" key="17">
    <source>
        <dbReference type="Proteomes" id="UP000318138"/>
    </source>
</evidence>
<dbReference type="SUPFAM" id="SSF55186">
    <property type="entry name" value="ThrRS/AlaRS common domain"/>
    <property type="match status" value="1"/>
</dbReference>
<dbReference type="Gene3D" id="3.30.980.10">
    <property type="entry name" value="Threonyl-trna Synthetase, Chain A, domain 2"/>
    <property type="match status" value="1"/>
</dbReference>
<keyword evidence="10 13" id="KW-0648">Protein biosynthesis</keyword>
<dbReference type="CDD" id="cd00860">
    <property type="entry name" value="ThrRS_anticodon"/>
    <property type="match status" value="1"/>
</dbReference>
<accession>A0A859FAX1</accession>
<dbReference type="InterPro" id="IPR047246">
    <property type="entry name" value="ThrRS_anticodon"/>
</dbReference>
<dbReference type="Proteomes" id="UP000318138">
    <property type="component" value="Chromosome"/>
</dbReference>
<dbReference type="GO" id="GO:0005524">
    <property type="term" value="F:ATP binding"/>
    <property type="evidence" value="ECO:0007669"/>
    <property type="project" value="UniProtKB-UniRule"/>
</dbReference>
<gene>
    <name evidence="13 16" type="primary">thrS</name>
    <name evidence="16" type="ORF">FLK61_24415</name>
</gene>
<evidence type="ECO:0000256" key="3">
    <source>
        <dbReference type="ARBA" id="ARBA00022555"/>
    </source>
</evidence>
<feature type="binding site" evidence="13">
    <location>
        <position position="380"/>
    </location>
    <ligand>
        <name>Zn(2+)</name>
        <dbReference type="ChEBI" id="CHEBI:29105"/>
        <note>catalytic</note>
    </ligand>
</feature>
<sequence length="634" mass="72355">MIHVRLPDNNVKEVPVNTTVKEIVATLPSSVRKSAVVAEVNGQLVDLSTSLHNQDDLQIFSSASENGVNVLRHTAAHVLAQAVRRLYKGVKLGIGPVINNGFYYDVQLEQGLTESDLRHIEKELKRIMASNMPIERLEVSKEEAMERFKEEPFKLKILEGIDDGVSLYEQGEFVDVCRGPHAPSTGAVKHVQLTHVAGAYWRGDKDQAVLQRIYGVAFATKQELDDYLFLREEAKKRDHRKLGKELELFMFSEEAPGMPFYLPNGQVIRQELIAFSREEQSRAFYDEVATPSLMNQRLWEQSGHFDHYKENMYFSEVDKAAFALKPMNCPGHMLVFKHGFYSYRDLPVRMAEYGHVHRHEFSGALNGLLRVRSFCQDDAHIFVREDQIESEIRAVMELIDRVYTTLGFRYSVELSTRPEDSLGDDSLWEASEAALERVLTNSGVAYQLNEGDGAFYGPKIDFHIKDALRREHQCATIQLDFQMPEKFDLSYIDERGERVRPVVIHRAIFGSLDRFFGILIEHFAGAFPLWLAPKQVKLIPVASVHQEYCEELAHELRDAGVRVSVDGREEKLGYRMRESQLAKVPYILVVGDAEVAGRSVQVRRFGEKSSAAMAFEEFKQGVSVEIRERRLRGK</sequence>
<proteinExistence type="inferred from homology"/>
<dbReference type="PRINTS" id="PR01047">
    <property type="entry name" value="TRNASYNTHTHR"/>
</dbReference>
<dbReference type="SMART" id="SM00863">
    <property type="entry name" value="tRNA_SAD"/>
    <property type="match status" value="1"/>
</dbReference>
<keyword evidence="3 13" id="KW-0820">tRNA-binding</keyword>
<dbReference type="InterPro" id="IPR004095">
    <property type="entry name" value="TGS"/>
</dbReference>
<dbReference type="HAMAP" id="MF_00184">
    <property type="entry name" value="Thr_tRNA_synth"/>
    <property type="match status" value="1"/>
</dbReference>
<dbReference type="InterPro" id="IPR006195">
    <property type="entry name" value="aa-tRNA-synth_II"/>
</dbReference>
<dbReference type="GO" id="GO:0016740">
    <property type="term" value="F:transferase activity"/>
    <property type="evidence" value="ECO:0007669"/>
    <property type="project" value="UniProtKB-ARBA"/>
</dbReference>
<dbReference type="PANTHER" id="PTHR11451:SF44">
    <property type="entry name" value="THREONINE--TRNA LIGASE, CHLOROPLASTIC_MITOCHONDRIAL 2"/>
    <property type="match status" value="1"/>
</dbReference>
<dbReference type="EC" id="6.1.1.3" evidence="13"/>
<evidence type="ECO:0000256" key="10">
    <source>
        <dbReference type="ARBA" id="ARBA00022917"/>
    </source>
</evidence>
<dbReference type="FunFam" id="3.40.50.800:FF:000001">
    <property type="entry name" value="Threonine--tRNA ligase"/>
    <property type="match status" value="1"/>
</dbReference>
<comment type="catalytic activity">
    <reaction evidence="12 13">
        <text>tRNA(Thr) + L-threonine + ATP = L-threonyl-tRNA(Thr) + AMP + diphosphate + H(+)</text>
        <dbReference type="Rhea" id="RHEA:24624"/>
        <dbReference type="Rhea" id="RHEA-COMP:9670"/>
        <dbReference type="Rhea" id="RHEA-COMP:9704"/>
        <dbReference type="ChEBI" id="CHEBI:15378"/>
        <dbReference type="ChEBI" id="CHEBI:30616"/>
        <dbReference type="ChEBI" id="CHEBI:33019"/>
        <dbReference type="ChEBI" id="CHEBI:57926"/>
        <dbReference type="ChEBI" id="CHEBI:78442"/>
        <dbReference type="ChEBI" id="CHEBI:78534"/>
        <dbReference type="ChEBI" id="CHEBI:456215"/>
        <dbReference type="EC" id="6.1.1.3"/>
    </reaction>
</comment>
<evidence type="ECO:0000256" key="7">
    <source>
        <dbReference type="ARBA" id="ARBA00022833"/>
    </source>
</evidence>
<keyword evidence="8 13" id="KW-0067">ATP-binding</keyword>
<reference evidence="17" key="1">
    <citation type="submission" date="2019-07" db="EMBL/GenBank/DDBJ databases">
        <title>Bacillus alkalisoli sp. nov. isolated from saline soil.</title>
        <authorList>
            <person name="Sun J.-Q."/>
            <person name="Xu L."/>
        </authorList>
    </citation>
    <scope>NUCLEOTIDE SEQUENCE [LARGE SCALE GENOMIC DNA]</scope>
    <source>
        <strain evidence="17">M4U3P1</strain>
    </source>
</reference>
<evidence type="ECO:0000256" key="1">
    <source>
        <dbReference type="ARBA" id="ARBA00008226"/>
    </source>
</evidence>
<evidence type="ECO:0000259" key="15">
    <source>
        <dbReference type="PROSITE" id="PS51880"/>
    </source>
</evidence>
<evidence type="ECO:0000256" key="4">
    <source>
        <dbReference type="ARBA" id="ARBA00022598"/>
    </source>
</evidence>
<dbReference type="CDD" id="cd00771">
    <property type="entry name" value="ThrRS_core"/>
    <property type="match status" value="1"/>
</dbReference>
<name>A0A859FAX1_9BACI</name>
<comment type="similarity">
    <text evidence="1 13">Belongs to the class-II aminoacyl-tRNA synthetase family.</text>
</comment>
<keyword evidence="11 13" id="KW-0030">Aminoacyl-tRNA synthetase</keyword>
<keyword evidence="17" id="KW-1185">Reference proteome</keyword>
<dbReference type="InterPro" id="IPR036621">
    <property type="entry name" value="Anticodon-bd_dom_sf"/>
</dbReference>
<dbReference type="GO" id="GO:0046872">
    <property type="term" value="F:metal ion binding"/>
    <property type="evidence" value="ECO:0007669"/>
    <property type="project" value="UniProtKB-KW"/>
</dbReference>
<dbReference type="Gene3D" id="3.40.50.800">
    <property type="entry name" value="Anticodon-binding domain"/>
    <property type="match status" value="1"/>
</dbReference>
<evidence type="ECO:0000256" key="5">
    <source>
        <dbReference type="ARBA" id="ARBA00022723"/>
    </source>
</evidence>
<keyword evidence="9 13" id="KW-0694">RNA-binding</keyword>
<dbReference type="EMBL" id="CP041372">
    <property type="protein sequence ID" value="QKS69928.1"/>
    <property type="molecule type" value="Genomic_DNA"/>
</dbReference>
<dbReference type="GO" id="GO:0140096">
    <property type="term" value="F:catalytic activity, acting on a protein"/>
    <property type="evidence" value="ECO:0007669"/>
    <property type="project" value="UniProtKB-ARBA"/>
</dbReference>
<dbReference type="InterPro" id="IPR018163">
    <property type="entry name" value="Thr/Ala-tRNA-synth_IIc_edit"/>
</dbReference>
<dbReference type="Gene3D" id="3.10.20.30">
    <property type="match status" value="1"/>
</dbReference>
<dbReference type="SUPFAM" id="SSF55681">
    <property type="entry name" value="Class II aaRS and biotin synthetases"/>
    <property type="match status" value="1"/>
</dbReference>
<comment type="subcellular location">
    <subcellularLocation>
        <location evidence="13">Cytoplasm</location>
    </subcellularLocation>
</comment>
<dbReference type="Pfam" id="PF00587">
    <property type="entry name" value="tRNA-synt_2b"/>
    <property type="match status" value="1"/>
</dbReference>
<dbReference type="InterPro" id="IPR004154">
    <property type="entry name" value="Anticodon-bd"/>
</dbReference>
<keyword evidence="7 13" id="KW-0862">Zinc</keyword>
<dbReference type="Gene3D" id="3.30.930.10">
    <property type="entry name" value="Bira Bifunctional Protein, Domain 2"/>
    <property type="match status" value="1"/>
</dbReference>
<keyword evidence="5 13" id="KW-0479">Metal-binding</keyword>